<keyword evidence="2" id="KW-1185">Reference proteome</keyword>
<evidence type="ECO:0000313" key="1">
    <source>
        <dbReference type="EMBL" id="GET88466.1"/>
    </source>
</evidence>
<accession>A0A640KFH6</accession>
<comment type="caution">
    <text evidence="1">The sequence shown here is derived from an EMBL/GenBank/DDBJ whole genome shotgun (WGS) entry which is preliminary data.</text>
</comment>
<dbReference type="Proteomes" id="UP000419144">
    <property type="component" value="Unassembled WGS sequence"/>
</dbReference>
<name>A0A640KFH6_LEITA</name>
<organism evidence="1 2">
    <name type="scientific">Leishmania tarentolae</name>
    <name type="common">Sauroleishmania tarentolae</name>
    <dbReference type="NCBI Taxonomy" id="5689"/>
    <lineage>
        <taxon>Eukaryota</taxon>
        <taxon>Discoba</taxon>
        <taxon>Euglenozoa</taxon>
        <taxon>Kinetoplastea</taxon>
        <taxon>Metakinetoplastina</taxon>
        <taxon>Trypanosomatida</taxon>
        <taxon>Trypanosomatidae</taxon>
        <taxon>Leishmaniinae</taxon>
        <taxon>Leishmania</taxon>
        <taxon>lizard Leishmania</taxon>
    </lineage>
</organism>
<proteinExistence type="predicted"/>
<reference evidence="1" key="1">
    <citation type="submission" date="2019-11" db="EMBL/GenBank/DDBJ databases">
        <title>Leishmania tarentolae CDS.</title>
        <authorList>
            <person name="Goto Y."/>
            <person name="Yamagishi J."/>
        </authorList>
    </citation>
    <scope>NUCLEOTIDE SEQUENCE [LARGE SCALE GENOMIC DNA]</scope>
    <source>
        <strain evidence="1">Parrot Tar II</strain>
    </source>
</reference>
<dbReference type="VEuPathDB" id="TriTrypDB:LtaPh_2121800"/>
<gene>
    <name evidence="1" type="ORF">LtaPh_2121800</name>
</gene>
<dbReference type="EMBL" id="BLBS01000028">
    <property type="protein sequence ID" value="GET88466.1"/>
    <property type="molecule type" value="Genomic_DNA"/>
</dbReference>
<sequence>MYPVPALSQRGSLPRFYEASARKPVLVQLRPGVLSTLYLKDNAVSTSDEASSVRRHQFKAVRLSRTDTSELQLSTGKSMKSETGYEEGVCANV</sequence>
<protein>
    <submittedName>
        <fullName evidence="1">Unspecified product</fullName>
    </submittedName>
</protein>
<dbReference type="AlphaFoldDB" id="A0A640KFH6"/>
<evidence type="ECO:0000313" key="2">
    <source>
        <dbReference type="Proteomes" id="UP000419144"/>
    </source>
</evidence>